<dbReference type="NCBIfam" id="NF007321">
    <property type="entry name" value="PRK09813.1"/>
    <property type="match status" value="1"/>
</dbReference>
<dbReference type="InterPro" id="IPR011611">
    <property type="entry name" value="PfkB_dom"/>
</dbReference>
<evidence type="ECO:0000256" key="2">
    <source>
        <dbReference type="ARBA" id="ARBA00022679"/>
    </source>
</evidence>
<dbReference type="RefSeq" id="WP_209457942.1">
    <property type="nucleotide sequence ID" value="NZ_JAGGKC010000001.1"/>
</dbReference>
<comment type="similarity">
    <text evidence="1">Belongs to the carbohydrate kinase PfkB family.</text>
</comment>
<organism evidence="5 6">
    <name type="scientific">Youngiibacter multivorans</name>
    <dbReference type="NCBI Taxonomy" id="937251"/>
    <lineage>
        <taxon>Bacteria</taxon>
        <taxon>Bacillati</taxon>
        <taxon>Bacillota</taxon>
        <taxon>Clostridia</taxon>
        <taxon>Eubacteriales</taxon>
        <taxon>Clostridiaceae</taxon>
        <taxon>Youngiibacter</taxon>
    </lineage>
</organism>
<evidence type="ECO:0000256" key="3">
    <source>
        <dbReference type="ARBA" id="ARBA00022777"/>
    </source>
</evidence>
<keyword evidence="6" id="KW-1185">Reference proteome</keyword>
<accession>A0ABS4FZH0</accession>
<dbReference type="PANTHER" id="PTHR43085">
    <property type="entry name" value="HEXOKINASE FAMILY MEMBER"/>
    <property type="match status" value="1"/>
</dbReference>
<dbReference type="EMBL" id="JAGGKC010000001">
    <property type="protein sequence ID" value="MBP1917697.1"/>
    <property type="molecule type" value="Genomic_DNA"/>
</dbReference>
<evidence type="ECO:0000313" key="5">
    <source>
        <dbReference type="EMBL" id="MBP1917697.1"/>
    </source>
</evidence>
<evidence type="ECO:0000259" key="4">
    <source>
        <dbReference type="Pfam" id="PF00294"/>
    </source>
</evidence>
<gene>
    <name evidence="5" type="ORF">J2Z34_000160</name>
</gene>
<reference evidence="5 6" key="1">
    <citation type="submission" date="2021-03" db="EMBL/GenBank/DDBJ databases">
        <title>Genomic Encyclopedia of Type Strains, Phase IV (KMG-IV): sequencing the most valuable type-strain genomes for metagenomic binning, comparative biology and taxonomic classification.</title>
        <authorList>
            <person name="Goeker M."/>
        </authorList>
    </citation>
    <scope>NUCLEOTIDE SEQUENCE [LARGE SCALE GENOMIC DNA]</scope>
    <source>
        <strain evidence="5 6">DSM 6139</strain>
    </source>
</reference>
<dbReference type="PROSITE" id="PS00584">
    <property type="entry name" value="PFKB_KINASES_2"/>
    <property type="match status" value="1"/>
</dbReference>
<dbReference type="Pfam" id="PF00294">
    <property type="entry name" value="PfkB"/>
    <property type="match status" value="1"/>
</dbReference>
<evidence type="ECO:0000313" key="6">
    <source>
        <dbReference type="Proteomes" id="UP001519271"/>
    </source>
</evidence>
<dbReference type="Gene3D" id="3.40.1190.20">
    <property type="match status" value="1"/>
</dbReference>
<keyword evidence="3" id="KW-0418">Kinase</keyword>
<sequence>MRIATVGDNCIDYYANLKTGYPGGNPVNVAVYLKRLGVESSYVGFVGNDEYGKILTNALSEKGVDISHVSVKEGSTAVTQVELVDGERVFGDYDEGIMADFDLTEEDIKFLSGHDLIVSGIWGKIHGRLPELKRLGNVIAFDFATKLDDPIKEEAIPYVDYAFFAAEVETDDLLQFMVREKAKGPKIVIVTLGENGSIAYDGRFHRFGIVPCEVRDSMGAGDSYIAGFLKAIMEGYPIQKAMEQGAKNSSVTLAYVGAW</sequence>
<dbReference type="InterPro" id="IPR050306">
    <property type="entry name" value="PfkB_Carbo_kinase"/>
</dbReference>
<dbReference type="SUPFAM" id="SSF53613">
    <property type="entry name" value="Ribokinase-like"/>
    <property type="match status" value="1"/>
</dbReference>
<feature type="domain" description="Carbohydrate kinase PfkB" evidence="4">
    <location>
        <begin position="21"/>
        <end position="258"/>
    </location>
</feature>
<evidence type="ECO:0000256" key="1">
    <source>
        <dbReference type="ARBA" id="ARBA00010688"/>
    </source>
</evidence>
<dbReference type="InterPro" id="IPR002173">
    <property type="entry name" value="Carboh/pur_kinase_PfkB_CS"/>
</dbReference>
<name>A0ABS4FZH0_9CLOT</name>
<keyword evidence="2 5" id="KW-0808">Transferase</keyword>
<dbReference type="PROSITE" id="PS00583">
    <property type="entry name" value="PFKB_KINASES_1"/>
    <property type="match status" value="1"/>
</dbReference>
<dbReference type="Proteomes" id="UP001519271">
    <property type="component" value="Unassembled WGS sequence"/>
</dbReference>
<comment type="caution">
    <text evidence="5">The sequence shown here is derived from an EMBL/GenBank/DDBJ whole genome shotgun (WGS) entry which is preliminary data.</text>
</comment>
<proteinExistence type="inferred from homology"/>
<dbReference type="PANTHER" id="PTHR43085:SF41">
    <property type="entry name" value="FRUCTOSELYSINE 6-KINASE"/>
    <property type="match status" value="1"/>
</dbReference>
<protein>
    <submittedName>
        <fullName evidence="5">Fructoselysine 6-kinase</fullName>
        <ecNumber evidence="5">2.7.1.-</ecNumber>
    </submittedName>
</protein>
<dbReference type="EC" id="2.7.1.-" evidence="5"/>
<dbReference type="GO" id="GO:0016740">
    <property type="term" value="F:transferase activity"/>
    <property type="evidence" value="ECO:0007669"/>
    <property type="project" value="UniProtKB-KW"/>
</dbReference>
<dbReference type="InterPro" id="IPR029056">
    <property type="entry name" value="Ribokinase-like"/>
</dbReference>